<dbReference type="AlphaFoldDB" id="X6LB82"/>
<evidence type="ECO:0000256" key="1">
    <source>
        <dbReference type="PROSITE-ProRule" id="PRU00221"/>
    </source>
</evidence>
<dbReference type="InterPro" id="IPR015943">
    <property type="entry name" value="WD40/YVTN_repeat-like_dom_sf"/>
</dbReference>
<dbReference type="PROSITE" id="PS50082">
    <property type="entry name" value="WD_REPEATS_2"/>
    <property type="match status" value="1"/>
</dbReference>
<gene>
    <name evidence="2" type="ORF">RFI_39543</name>
</gene>
<organism evidence="2 3">
    <name type="scientific">Reticulomyxa filosa</name>
    <dbReference type="NCBI Taxonomy" id="46433"/>
    <lineage>
        <taxon>Eukaryota</taxon>
        <taxon>Sar</taxon>
        <taxon>Rhizaria</taxon>
        <taxon>Retaria</taxon>
        <taxon>Foraminifera</taxon>
        <taxon>Monothalamids</taxon>
        <taxon>Reticulomyxidae</taxon>
        <taxon>Reticulomyxa</taxon>
    </lineage>
</organism>
<dbReference type="Proteomes" id="UP000023152">
    <property type="component" value="Unassembled WGS sequence"/>
</dbReference>
<evidence type="ECO:0000313" key="3">
    <source>
        <dbReference type="Proteomes" id="UP000023152"/>
    </source>
</evidence>
<keyword evidence="3" id="KW-1185">Reference proteome</keyword>
<dbReference type="InterPro" id="IPR036322">
    <property type="entry name" value="WD40_repeat_dom_sf"/>
</dbReference>
<feature type="repeat" description="WD" evidence="1">
    <location>
        <begin position="23"/>
        <end position="48"/>
    </location>
</feature>
<dbReference type="Gene3D" id="2.130.10.10">
    <property type="entry name" value="YVTN repeat-like/Quinoprotein amine dehydrogenase"/>
    <property type="match status" value="1"/>
</dbReference>
<dbReference type="InterPro" id="IPR001680">
    <property type="entry name" value="WD40_rpt"/>
</dbReference>
<dbReference type="EMBL" id="ASPP01048029">
    <property type="protein sequence ID" value="ETN97979.1"/>
    <property type="molecule type" value="Genomic_DNA"/>
</dbReference>
<name>X6LB82_RETFI</name>
<sequence length="154" mass="17861">MVNTVEYSPFVIKNSSEISGSCSNVICSASDDNTIRFWDIRSNKKELYLIEGDKEDNGIICLKFISLKKKLKNNRQKLSGDYDVNLFYGSCKGLINYFKIKYKLLHSSVTLTQMIKNKKSPFQSQCVRVWDANRENSIKFLEDILIKSLLRDFH</sequence>
<proteinExistence type="predicted"/>
<dbReference type="SUPFAM" id="SSF50978">
    <property type="entry name" value="WD40 repeat-like"/>
    <property type="match status" value="1"/>
</dbReference>
<accession>X6LB82</accession>
<protein>
    <recommendedName>
        <fullName evidence="4">WD-40 repeat protein</fullName>
    </recommendedName>
</protein>
<reference evidence="2 3" key="1">
    <citation type="journal article" date="2013" name="Curr. Biol.">
        <title>The Genome of the Foraminiferan Reticulomyxa filosa.</title>
        <authorList>
            <person name="Glockner G."/>
            <person name="Hulsmann N."/>
            <person name="Schleicher M."/>
            <person name="Noegel A.A."/>
            <person name="Eichinger L."/>
            <person name="Gallinger C."/>
            <person name="Pawlowski J."/>
            <person name="Sierra R."/>
            <person name="Euteneuer U."/>
            <person name="Pillet L."/>
            <person name="Moustafa A."/>
            <person name="Platzer M."/>
            <person name="Groth M."/>
            <person name="Szafranski K."/>
            <person name="Schliwa M."/>
        </authorList>
    </citation>
    <scope>NUCLEOTIDE SEQUENCE [LARGE SCALE GENOMIC DNA]</scope>
</reference>
<comment type="caution">
    <text evidence="2">The sequence shown here is derived from an EMBL/GenBank/DDBJ whole genome shotgun (WGS) entry which is preliminary data.</text>
</comment>
<keyword evidence="1" id="KW-0853">WD repeat</keyword>
<evidence type="ECO:0008006" key="4">
    <source>
        <dbReference type="Google" id="ProtNLM"/>
    </source>
</evidence>
<evidence type="ECO:0000313" key="2">
    <source>
        <dbReference type="EMBL" id="ETN97979.1"/>
    </source>
</evidence>